<sequence length="810" mass="93836">MNTDHAFTVFIEIKKYAEENHKKIITEQDARFQLIDRFLVEVLGWPRESFRTEPHIDEGRIDYLLLQGDRNKFVIEAKRAETPLINTKEEKLAYYKYNGPSAKPAHSALRQAEIYCMDVGVQFCAITTGYEWIGHWAIRGDGRSKNEYKIATFPTLKSIEDDFAQFYELFSSEAISKDLYKFYFNENEGTSLNQSETLYSVRSDNNSHMLKKTDMTRDIDKVFTSFFSSMSGEDDSEMLINCFVESKESKESKETDLSLQKIARNIIDGISYVDTNPRYGLEADIRDAVASERGDFALIIGNKGAGKSTYIDRFFRLTLESELRSKCLVLKVDLTLSPGNISNITNWLDQQLSKICETTLFPNSPSFDDLQGVYFREYKRWSQGEMKHLYESNKEQFKIQFGEYIKEQRLNQTDLYLANLLWHAVGARNLMPCLIFDNADHFPKDFQEAVFQYAQALYRTIKTCFVICPVTDRTIWQLSKHGPFQSYHYKAFYLPTPSTKEILQKRAAFLQSKIQLNEPSQREKYFLTKGIRISVQDMNAFVACIESIFIETDYISRLISSLCNYDIRRSLELTRKTLTSPHIAIDDLIKTYLSQANKIRIPPQKIKKAIFLGDYSQFSQEDNSFILNMYTIQSDQISSPLARLSILQTLKQKYFQTDDSDSKYFEVNLLISYLEPIGLPRKVIKRHLETLFNYRLVESYVPTDEVLLDNAKIKITPSGMIHIELGLDDLTFIEHVGIATPIRLGQQLNDMRTLLQSRKLDREDWASISGTFVNYLITQDEIFCPSANSLPGQELIRSTLRRHCQPSNNQ</sequence>
<dbReference type="InterPro" id="IPR049945">
    <property type="entry name" value="AAA_22"/>
</dbReference>
<dbReference type="RefSeq" id="WP_301622385.1">
    <property type="nucleotide sequence ID" value="NZ_JAOSKY010000008.1"/>
</dbReference>
<dbReference type="EMBL" id="JAOSKY010000008">
    <property type="protein sequence ID" value="MCU7249148.1"/>
    <property type="molecule type" value="Genomic_DNA"/>
</dbReference>
<feature type="domain" description="ORC1/DEAH AAA+ ATPase" evidence="1">
    <location>
        <begin position="294"/>
        <end position="466"/>
    </location>
</feature>
<gene>
    <name evidence="2" type="ORF">OC940_15160</name>
</gene>
<name>A0A9X2XI47_9PSED</name>
<dbReference type="AlphaFoldDB" id="A0A9X2XI47"/>
<reference evidence="2" key="2">
    <citation type="journal article" date="2023" name="mSystems">
        <title>Charting the Lipopeptidome of Nonpathogenic Pseudomonas.</title>
        <authorList>
            <person name="Cesa-Luna C."/>
            <person name="Geudens N."/>
            <person name="Girard L."/>
            <person name="De Roo V."/>
            <person name="Maklad H.R."/>
            <person name="Martins J.C."/>
            <person name="Hofte M."/>
            <person name="De Mot R."/>
        </authorList>
    </citation>
    <scope>NUCLEOTIDE SEQUENCE</scope>
    <source>
        <strain evidence="2">B1M3-32</strain>
    </source>
</reference>
<organism evidence="2 3">
    <name type="scientific">Pseudomonas koreensis</name>
    <dbReference type="NCBI Taxonomy" id="198620"/>
    <lineage>
        <taxon>Bacteria</taxon>
        <taxon>Pseudomonadati</taxon>
        <taxon>Pseudomonadota</taxon>
        <taxon>Gammaproteobacteria</taxon>
        <taxon>Pseudomonadales</taxon>
        <taxon>Pseudomonadaceae</taxon>
        <taxon>Pseudomonas</taxon>
    </lineage>
</organism>
<accession>A0A9X2XI47</accession>
<reference evidence="2" key="1">
    <citation type="submission" date="2022-09" db="EMBL/GenBank/DDBJ databases">
        <authorList>
            <person name="Cesa-Luna C."/>
            <person name="Girard L."/>
            <person name="Lood C."/>
            <person name="Hofte M."/>
            <person name="De Mot R."/>
        </authorList>
    </citation>
    <scope>NUCLEOTIDE SEQUENCE</scope>
    <source>
        <strain evidence="2">B1M3-32</strain>
    </source>
</reference>
<evidence type="ECO:0000259" key="1">
    <source>
        <dbReference type="Pfam" id="PF13401"/>
    </source>
</evidence>
<proteinExistence type="predicted"/>
<evidence type="ECO:0000313" key="2">
    <source>
        <dbReference type="EMBL" id="MCU7249148.1"/>
    </source>
</evidence>
<dbReference type="InterPro" id="IPR027417">
    <property type="entry name" value="P-loop_NTPase"/>
</dbReference>
<comment type="caution">
    <text evidence="2">The sequence shown here is derived from an EMBL/GenBank/DDBJ whole genome shotgun (WGS) entry which is preliminary data.</text>
</comment>
<keyword evidence="3" id="KW-1185">Reference proteome</keyword>
<dbReference type="Pfam" id="PF13401">
    <property type="entry name" value="AAA_22"/>
    <property type="match status" value="1"/>
</dbReference>
<protein>
    <submittedName>
        <fullName evidence="2">AAA family ATPase</fullName>
    </submittedName>
</protein>
<evidence type="ECO:0000313" key="3">
    <source>
        <dbReference type="Proteomes" id="UP001139955"/>
    </source>
</evidence>
<dbReference type="GO" id="GO:0016887">
    <property type="term" value="F:ATP hydrolysis activity"/>
    <property type="evidence" value="ECO:0007669"/>
    <property type="project" value="InterPro"/>
</dbReference>
<dbReference type="SUPFAM" id="SSF52540">
    <property type="entry name" value="P-loop containing nucleoside triphosphate hydrolases"/>
    <property type="match status" value="1"/>
</dbReference>
<dbReference type="Proteomes" id="UP001139955">
    <property type="component" value="Unassembled WGS sequence"/>
</dbReference>
<dbReference type="Gene3D" id="3.90.1570.30">
    <property type="match status" value="1"/>
</dbReference>